<protein>
    <recommendedName>
        <fullName evidence="12">UDP-glucuronosyltransferase</fullName>
        <ecNumber evidence="12">2.4.1.17</ecNumber>
    </recommendedName>
</protein>
<dbReference type="InterPro" id="IPR050271">
    <property type="entry name" value="UDP-glycosyltransferase"/>
</dbReference>
<dbReference type="GO" id="GO:0015020">
    <property type="term" value="F:glucuronosyltransferase activity"/>
    <property type="evidence" value="ECO:0007669"/>
    <property type="project" value="UniProtKB-EC"/>
</dbReference>
<dbReference type="EnsemblMetazoa" id="XM_029492617.1">
    <property type="protein sequence ID" value="XP_029348477.1"/>
    <property type="gene ID" value="LOC100168987"/>
</dbReference>
<feature type="signal peptide" evidence="12">
    <location>
        <begin position="1"/>
        <end position="28"/>
    </location>
</feature>
<evidence type="ECO:0000256" key="12">
    <source>
        <dbReference type="RuleBase" id="RU362059"/>
    </source>
</evidence>
<dbReference type="GO" id="GO:0016020">
    <property type="term" value="C:membrane"/>
    <property type="evidence" value="ECO:0007669"/>
    <property type="project" value="UniProtKB-SubCell"/>
</dbReference>
<dbReference type="GO" id="GO:0005783">
    <property type="term" value="C:endoplasmic reticulum"/>
    <property type="evidence" value="ECO:0007669"/>
    <property type="project" value="UniProtKB-SubCell"/>
</dbReference>
<keyword evidence="7 12" id="KW-1133">Transmembrane helix</keyword>
<dbReference type="InterPro" id="IPR035595">
    <property type="entry name" value="UDP_glycos_trans_CS"/>
</dbReference>
<keyword evidence="8 12" id="KW-0472">Membrane</keyword>
<dbReference type="FunFam" id="3.40.50.2000:FF:000050">
    <property type="entry name" value="UDP-glucuronosyltransferase"/>
    <property type="match status" value="1"/>
</dbReference>
<dbReference type="AlphaFoldDB" id="A0A8R1VZP1"/>
<proteinExistence type="inferred from homology"/>
<evidence type="ECO:0000256" key="6">
    <source>
        <dbReference type="ARBA" id="ARBA00022824"/>
    </source>
</evidence>
<evidence type="ECO:0000256" key="9">
    <source>
        <dbReference type="ARBA" id="ARBA00023180"/>
    </source>
</evidence>
<evidence type="ECO:0000256" key="1">
    <source>
        <dbReference type="ARBA" id="ARBA00004240"/>
    </source>
</evidence>
<dbReference type="PANTHER" id="PTHR48043:SF145">
    <property type="entry name" value="FI06409P-RELATED"/>
    <property type="match status" value="1"/>
</dbReference>
<dbReference type="Proteomes" id="UP000007819">
    <property type="component" value="Unassembled WGS sequence"/>
</dbReference>
<evidence type="ECO:0000313" key="13">
    <source>
        <dbReference type="EnsemblMetazoa" id="XP_001945503.2"/>
    </source>
</evidence>
<evidence type="ECO:0000313" key="14">
    <source>
        <dbReference type="Proteomes" id="UP000007819"/>
    </source>
</evidence>
<keyword evidence="14" id="KW-1185">Reference proteome</keyword>
<evidence type="ECO:0000256" key="11">
    <source>
        <dbReference type="RuleBase" id="RU003718"/>
    </source>
</evidence>
<dbReference type="KEGG" id="api:100168987"/>
<keyword evidence="3 11" id="KW-0328">Glycosyltransferase</keyword>
<evidence type="ECO:0000256" key="8">
    <source>
        <dbReference type="ARBA" id="ARBA00023136"/>
    </source>
</evidence>
<keyword evidence="6" id="KW-0256">Endoplasmic reticulum</keyword>
<accession>A0A8R1VZP1</accession>
<dbReference type="RefSeq" id="XP_001945503.2">
    <property type="nucleotide sequence ID" value="XM_001945468.4"/>
</dbReference>
<dbReference type="PROSITE" id="PS00375">
    <property type="entry name" value="UDPGT"/>
    <property type="match status" value="1"/>
</dbReference>
<keyword evidence="9" id="KW-0325">Glycoprotein</keyword>
<dbReference type="InterPro" id="IPR002213">
    <property type="entry name" value="UDP_glucos_trans"/>
</dbReference>
<reference evidence="14" key="1">
    <citation type="submission" date="2010-06" db="EMBL/GenBank/DDBJ databases">
        <authorList>
            <person name="Jiang H."/>
            <person name="Abraham K."/>
            <person name="Ali S."/>
            <person name="Alsbrooks S.L."/>
            <person name="Anim B.N."/>
            <person name="Anosike U.S."/>
            <person name="Attaway T."/>
            <person name="Bandaranaike D.P."/>
            <person name="Battles P.K."/>
            <person name="Bell S.N."/>
            <person name="Bell A.V."/>
            <person name="Beltran B."/>
            <person name="Bickham C."/>
            <person name="Bustamante Y."/>
            <person name="Caleb T."/>
            <person name="Canada A."/>
            <person name="Cardenas V."/>
            <person name="Carter K."/>
            <person name="Chacko J."/>
            <person name="Chandrabose M.N."/>
            <person name="Chavez D."/>
            <person name="Chavez A."/>
            <person name="Chen L."/>
            <person name="Chu H.-S."/>
            <person name="Claassen K.J."/>
            <person name="Cockrell R."/>
            <person name="Collins M."/>
            <person name="Cooper J.A."/>
            <person name="Cree A."/>
            <person name="Curry S.M."/>
            <person name="Da Y."/>
            <person name="Dao M.D."/>
            <person name="Das B."/>
            <person name="Davila M.-L."/>
            <person name="Davy-Carroll L."/>
            <person name="Denson S."/>
            <person name="Dinh H."/>
            <person name="Ebong V.E."/>
            <person name="Edwards J.R."/>
            <person name="Egan A."/>
            <person name="El-Daye J."/>
            <person name="Escobedo L."/>
            <person name="Fernandez S."/>
            <person name="Fernando P.R."/>
            <person name="Flagg N."/>
            <person name="Forbes L.D."/>
            <person name="Fowler R.G."/>
            <person name="Fu Q."/>
            <person name="Gabisi R.A."/>
            <person name="Ganer J."/>
            <person name="Garbino Pronczuk A."/>
            <person name="Garcia R.M."/>
            <person name="Garner T."/>
            <person name="Garrett T.E."/>
            <person name="Gonzalez D.A."/>
            <person name="Hamid H."/>
            <person name="Hawkins E.S."/>
            <person name="Hirani K."/>
            <person name="Hogues M.E."/>
            <person name="Hollins B."/>
            <person name="Hsiao C.-H."/>
            <person name="Jabil R."/>
            <person name="James M.L."/>
            <person name="Jhangiani S.N."/>
            <person name="Johnson B."/>
            <person name="Johnson Q."/>
            <person name="Joshi V."/>
            <person name="Kalu J.B."/>
            <person name="Kam C."/>
            <person name="Kashfia A."/>
            <person name="Keebler J."/>
            <person name="Kisamo H."/>
            <person name="Kovar C.L."/>
            <person name="Lago L.A."/>
            <person name="Lai C.-Y."/>
            <person name="Laidlaw J."/>
            <person name="Lara F."/>
            <person name="Le T.-K."/>
            <person name="Lee S.L."/>
            <person name="Legall F.H."/>
            <person name="Lemon S.J."/>
            <person name="Lewis L.R."/>
            <person name="Li B."/>
            <person name="Liu Y."/>
            <person name="Liu Y.-S."/>
            <person name="Lopez J."/>
            <person name="Lozado R.J."/>
            <person name="Lu J."/>
            <person name="Madu R.C."/>
            <person name="Maheshwari M."/>
            <person name="Maheshwari R."/>
            <person name="Malloy K."/>
            <person name="Martinez E."/>
            <person name="Mathew T."/>
            <person name="Mercado I.C."/>
            <person name="Mercado C."/>
            <person name="Meyer B."/>
            <person name="Montgomery K."/>
            <person name="Morgan M.B."/>
            <person name="Munidasa M."/>
            <person name="Nazareth L.V."/>
            <person name="Nelson J."/>
            <person name="Ng B.M."/>
            <person name="Nguyen N.B."/>
            <person name="Nguyen P.Q."/>
            <person name="Nguyen T."/>
            <person name="Obregon M."/>
            <person name="Okwuonu G.O."/>
            <person name="Onwere C.G."/>
            <person name="Orozco G."/>
            <person name="Parra A."/>
            <person name="Patel S."/>
            <person name="Patil S."/>
            <person name="Perez A."/>
            <person name="Perez Y."/>
            <person name="Pham C."/>
            <person name="Primus E.L."/>
            <person name="Pu L.-L."/>
            <person name="Puazo M."/>
            <person name="Qin X."/>
            <person name="Quiroz J.B."/>
            <person name="Reese J."/>
            <person name="Richards S."/>
            <person name="Rives C.M."/>
            <person name="Robberts R."/>
            <person name="Ruiz S.J."/>
            <person name="Ruiz M.J."/>
            <person name="Santibanez J."/>
            <person name="Schneider B.W."/>
            <person name="Sisson I."/>
            <person name="Smith M."/>
            <person name="Sodergren E."/>
            <person name="Song X.-Z."/>
            <person name="Song B.B."/>
            <person name="Summersgill H."/>
            <person name="Thelus R."/>
            <person name="Thornton R.D."/>
            <person name="Trejos Z.Y."/>
            <person name="Usmani K."/>
            <person name="Vattathil S."/>
            <person name="Villasana D."/>
            <person name="Walker D.L."/>
            <person name="Wang S."/>
            <person name="Wang K."/>
            <person name="White C.S."/>
            <person name="Williams A.C."/>
            <person name="Williamson J."/>
            <person name="Wilson K."/>
            <person name="Woghiren I.O."/>
            <person name="Woodworth J.R."/>
            <person name="Worley K.C."/>
            <person name="Wright R.A."/>
            <person name="Wu W."/>
            <person name="Young L."/>
            <person name="Zhang L."/>
            <person name="Zhang J."/>
            <person name="Zhu Y."/>
            <person name="Muzny D.M."/>
            <person name="Weinstock G."/>
            <person name="Gibbs R.A."/>
        </authorList>
    </citation>
    <scope>NUCLEOTIDE SEQUENCE [LARGE SCALE GENOMIC DNA]</scope>
    <source>
        <strain evidence="14">LSR1</strain>
    </source>
</reference>
<dbReference type="OrthoDB" id="5835829at2759"/>
<dbReference type="CDD" id="cd03784">
    <property type="entry name" value="GT1_Gtf-like"/>
    <property type="match status" value="1"/>
</dbReference>
<evidence type="ECO:0000256" key="3">
    <source>
        <dbReference type="ARBA" id="ARBA00022676"/>
    </source>
</evidence>
<keyword evidence="12" id="KW-0732">Signal</keyword>
<dbReference type="EC" id="2.4.1.17" evidence="12"/>
<evidence type="ECO:0000256" key="5">
    <source>
        <dbReference type="ARBA" id="ARBA00022692"/>
    </source>
</evidence>
<evidence type="ECO:0000256" key="2">
    <source>
        <dbReference type="ARBA" id="ARBA00009995"/>
    </source>
</evidence>
<evidence type="ECO:0000256" key="10">
    <source>
        <dbReference type="ARBA" id="ARBA00046288"/>
    </source>
</evidence>
<reference evidence="13" key="2">
    <citation type="submission" date="2022-06" db="UniProtKB">
        <authorList>
            <consortium name="EnsemblMetazoa"/>
        </authorList>
    </citation>
    <scope>IDENTIFICATION</scope>
</reference>
<organism evidence="13 14">
    <name type="scientific">Acyrthosiphon pisum</name>
    <name type="common">Pea aphid</name>
    <dbReference type="NCBI Taxonomy" id="7029"/>
    <lineage>
        <taxon>Eukaryota</taxon>
        <taxon>Metazoa</taxon>
        <taxon>Ecdysozoa</taxon>
        <taxon>Arthropoda</taxon>
        <taxon>Hexapoda</taxon>
        <taxon>Insecta</taxon>
        <taxon>Pterygota</taxon>
        <taxon>Neoptera</taxon>
        <taxon>Paraneoptera</taxon>
        <taxon>Hemiptera</taxon>
        <taxon>Sternorrhyncha</taxon>
        <taxon>Aphidomorpha</taxon>
        <taxon>Aphidoidea</taxon>
        <taxon>Aphididae</taxon>
        <taxon>Macrosiphini</taxon>
        <taxon>Acyrthosiphon</taxon>
    </lineage>
</organism>
<dbReference type="Pfam" id="PF00201">
    <property type="entry name" value="UDPGT"/>
    <property type="match status" value="1"/>
</dbReference>
<keyword evidence="5 12" id="KW-0812">Transmembrane</keyword>
<dbReference type="PANTHER" id="PTHR48043">
    <property type="entry name" value="EG:EG0003.4 PROTEIN-RELATED"/>
    <property type="match status" value="1"/>
</dbReference>
<comment type="subcellular location">
    <subcellularLocation>
        <location evidence="10">Endomembrane system</location>
        <topology evidence="10">Single-pass type I membrane protein</topology>
    </subcellularLocation>
    <subcellularLocation>
        <location evidence="1">Endoplasmic reticulum</location>
    </subcellularLocation>
    <subcellularLocation>
        <location evidence="12">Membrane</location>
        <topology evidence="12">Single-pass membrane protein</topology>
    </subcellularLocation>
</comment>
<sequence>MSNCSVLQLIAFCACPALILQHWAPVGAANILAVQPSPGRSHWNVMRAVLRALTDRGHTVTVFTPFVDGDREGYTEVDVSRQMKARVGLNTTFLFETFGTTRKLMTNMMRATRSGCDMIYKQRHMVDILANGVAARRFDLVVTEPLVSECVAYVATALRVPLLYVVPPPIVTYLEHSLTGHVSNPAAVGHVLSRRGVPKTFAERLANAALTVYCSTLTWYAEWQLRWADPRPYDAVDLVRPSLIFSNTHFITELARPFSPDVVQIGGIHLTTPKQLPNDILEFIDDAPHGVIYFTFGSVVSMASLPENVLRSLREALAQVPQKVLWKYEGEMEDKPKNVMTRKWFPQRDILMHPNLKLFISHGGISGVYEAVDAGVPIIGFPFFYDQPRNIDNLVDAGMAISMDLFSVTNDTVLNAILAIVNDDRYQKNAKIASQRFKDRPMSPTESVVYWTEYVLRHKGAPQLKSHTMILTWYRFFLVDVTSALLFLAFVVLSIIYCGPKIINKRNFKYFYIGSVKAVRE</sequence>
<dbReference type="GeneID" id="100168987"/>
<evidence type="ECO:0000256" key="4">
    <source>
        <dbReference type="ARBA" id="ARBA00022679"/>
    </source>
</evidence>
<name>A0A8R1VZP1_ACYPI</name>
<comment type="similarity">
    <text evidence="2 11">Belongs to the UDP-glycosyltransferase family.</text>
</comment>
<feature type="transmembrane region" description="Helical" evidence="12">
    <location>
        <begin position="473"/>
        <end position="499"/>
    </location>
</feature>
<dbReference type="Gene3D" id="3.40.50.2000">
    <property type="entry name" value="Glycogen Phosphorylase B"/>
    <property type="match status" value="2"/>
</dbReference>
<evidence type="ECO:0000256" key="7">
    <source>
        <dbReference type="ARBA" id="ARBA00022989"/>
    </source>
</evidence>
<dbReference type="SUPFAM" id="SSF53756">
    <property type="entry name" value="UDP-Glycosyltransferase/glycogen phosphorylase"/>
    <property type="match status" value="1"/>
</dbReference>
<dbReference type="EnsemblMetazoa" id="XM_001945468.5">
    <property type="protein sequence ID" value="XP_001945503.2"/>
    <property type="gene ID" value="LOC100168987"/>
</dbReference>
<comment type="catalytic activity">
    <reaction evidence="12">
        <text>glucuronate acceptor + UDP-alpha-D-glucuronate = acceptor beta-D-glucuronoside + UDP + H(+)</text>
        <dbReference type="Rhea" id="RHEA:21032"/>
        <dbReference type="ChEBI" id="CHEBI:15378"/>
        <dbReference type="ChEBI" id="CHEBI:58052"/>
        <dbReference type="ChEBI" id="CHEBI:58223"/>
        <dbReference type="ChEBI" id="CHEBI:132367"/>
        <dbReference type="ChEBI" id="CHEBI:132368"/>
        <dbReference type="EC" id="2.4.1.17"/>
    </reaction>
</comment>
<keyword evidence="4 11" id="KW-0808">Transferase</keyword>
<feature type="chain" id="PRO_5042659459" description="UDP-glucuronosyltransferase" evidence="12">
    <location>
        <begin position="29"/>
        <end position="521"/>
    </location>
</feature>